<name>A0AAV4RBZ3_9ARAC</name>
<dbReference type="EMBL" id="BPLQ01005924">
    <property type="protein sequence ID" value="GIY18539.1"/>
    <property type="molecule type" value="Genomic_DNA"/>
</dbReference>
<comment type="caution">
    <text evidence="1">The sequence shown here is derived from an EMBL/GenBank/DDBJ whole genome shotgun (WGS) entry which is preliminary data.</text>
</comment>
<dbReference type="Proteomes" id="UP001054837">
    <property type="component" value="Unassembled WGS sequence"/>
</dbReference>
<dbReference type="AlphaFoldDB" id="A0AAV4RBZ3"/>
<sequence>MTPTLIRRALSYLLIPAAPLGLAHRSLTALKELGRAQIASANCSALPPNALPPHSGTSHTRSIQCVQLHRRAKRNTRERGDNYLEIRALGVAKAVNAICIKSKDYAVKTSRFEQKTISRNMLIFTNHNQ</sequence>
<keyword evidence="2" id="KW-1185">Reference proteome</keyword>
<protein>
    <recommendedName>
        <fullName evidence="3">Secreted protein</fullName>
    </recommendedName>
</protein>
<reference evidence="1 2" key="1">
    <citation type="submission" date="2021-06" db="EMBL/GenBank/DDBJ databases">
        <title>Caerostris darwini draft genome.</title>
        <authorList>
            <person name="Kono N."/>
            <person name="Arakawa K."/>
        </authorList>
    </citation>
    <scope>NUCLEOTIDE SEQUENCE [LARGE SCALE GENOMIC DNA]</scope>
</reference>
<proteinExistence type="predicted"/>
<organism evidence="1 2">
    <name type="scientific">Caerostris darwini</name>
    <dbReference type="NCBI Taxonomy" id="1538125"/>
    <lineage>
        <taxon>Eukaryota</taxon>
        <taxon>Metazoa</taxon>
        <taxon>Ecdysozoa</taxon>
        <taxon>Arthropoda</taxon>
        <taxon>Chelicerata</taxon>
        <taxon>Arachnida</taxon>
        <taxon>Araneae</taxon>
        <taxon>Araneomorphae</taxon>
        <taxon>Entelegynae</taxon>
        <taxon>Araneoidea</taxon>
        <taxon>Araneidae</taxon>
        <taxon>Caerostris</taxon>
    </lineage>
</organism>
<accession>A0AAV4RBZ3</accession>
<evidence type="ECO:0000313" key="2">
    <source>
        <dbReference type="Proteomes" id="UP001054837"/>
    </source>
</evidence>
<evidence type="ECO:0000313" key="1">
    <source>
        <dbReference type="EMBL" id="GIY18539.1"/>
    </source>
</evidence>
<evidence type="ECO:0008006" key="3">
    <source>
        <dbReference type="Google" id="ProtNLM"/>
    </source>
</evidence>
<gene>
    <name evidence="1" type="ORF">CDAR_527771</name>
</gene>